<dbReference type="CDD" id="cd00051">
    <property type="entry name" value="EFh"/>
    <property type="match status" value="1"/>
</dbReference>
<keyword evidence="2" id="KW-0677">Repeat</keyword>
<protein>
    <recommendedName>
        <fullName evidence="4">EF-hand domain-containing protein</fullName>
    </recommendedName>
</protein>
<evidence type="ECO:0000259" key="4">
    <source>
        <dbReference type="PROSITE" id="PS50222"/>
    </source>
</evidence>
<dbReference type="EMBL" id="WAIE01000010">
    <property type="protein sequence ID" value="KAB1438824.1"/>
    <property type="molecule type" value="Genomic_DNA"/>
</dbReference>
<organism evidence="5 6">
    <name type="scientific">Pseudodesulfovibrio senegalensis</name>
    <dbReference type="NCBI Taxonomy" id="1721087"/>
    <lineage>
        <taxon>Bacteria</taxon>
        <taxon>Pseudomonadati</taxon>
        <taxon>Thermodesulfobacteriota</taxon>
        <taxon>Desulfovibrionia</taxon>
        <taxon>Desulfovibrionales</taxon>
        <taxon>Desulfovibrionaceae</taxon>
    </lineage>
</organism>
<feature type="domain" description="EF-hand" evidence="4">
    <location>
        <begin position="64"/>
        <end position="99"/>
    </location>
</feature>
<reference evidence="5 6" key="1">
    <citation type="journal article" date="2017" name="Int. J. Syst. Evol. Microbiol.">
        <title>Desulfovibrio senegalensis sp. nov., a mesophilic sulfate reducer isolated from marine sediment.</title>
        <authorList>
            <person name="Thioye A."/>
            <person name="Gam Z.B.A."/>
            <person name="Mbengue M."/>
            <person name="Cayol J.L."/>
            <person name="Joseph-Bartoli M."/>
            <person name="Toure-Kane C."/>
            <person name="Labat M."/>
        </authorList>
    </citation>
    <scope>NUCLEOTIDE SEQUENCE [LARGE SCALE GENOMIC DNA]</scope>
    <source>
        <strain evidence="5 6">DSM 101509</strain>
    </source>
</reference>
<feature type="domain" description="EF-hand" evidence="4">
    <location>
        <begin position="197"/>
        <end position="232"/>
    </location>
</feature>
<comment type="caution">
    <text evidence="5">The sequence shown here is derived from an EMBL/GenBank/DDBJ whole genome shotgun (WGS) entry which is preliminary data.</text>
</comment>
<dbReference type="PROSITE" id="PS00018">
    <property type="entry name" value="EF_HAND_1"/>
    <property type="match status" value="3"/>
</dbReference>
<evidence type="ECO:0000313" key="6">
    <source>
        <dbReference type="Proteomes" id="UP000438699"/>
    </source>
</evidence>
<dbReference type="PROSITE" id="PS50222">
    <property type="entry name" value="EF_HAND_2"/>
    <property type="match status" value="3"/>
</dbReference>
<feature type="region of interest" description="Disordered" evidence="3">
    <location>
        <begin position="53"/>
        <end position="81"/>
    </location>
</feature>
<dbReference type="GO" id="GO:0005509">
    <property type="term" value="F:calcium ion binding"/>
    <property type="evidence" value="ECO:0007669"/>
    <property type="project" value="InterPro"/>
</dbReference>
<feature type="domain" description="EF-hand" evidence="4">
    <location>
        <begin position="137"/>
        <end position="172"/>
    </location>
</feature>
<feature type="compositionally biased region" description="Acidic residues" evidence="3">
    <location>
        <begin position="200"/>
        <end position="213"/>
    </location>
</feature>
<keyword evidence="1" id="KW-0479">Metal-binding</keyword>
<dbReference type="InterPro" id="IPR018247">
    <property type="entry name" value="EF_Hand_1_Ca_BS"/>
</dbReference>
<evidence type="ECO:0000256" key="3">
    <source>
        <dbReference type="SAM" id="MobiDB-lite"/>
    </source>
</evidence>
<feature type="compositionally biased region" description="Low complexity" evidence="3">
    <location>
        <begin position="181"/>
        <end position="199"/>
    </location>
</feature>
<sequence>MSFSTRKESMMSISAMDGSSTSSACFSFQGAFGSSQTQRPGADEVVSSIFEQDDADGDGLLSLEETPLDEDRFSSIDTDGDGFISSEELSSDMQAHMEQSAAMGQLSVLMQTGNVEDMVSSIFEQDDADGDGLLSFEETPLDEEHFNIIDSDGDGYITAEELSADMQDKMAEGMTPPPSMAEGAEQTAAASSGSSGSSGETDEEEYDEYDLNEDGVVSVEELLQAFNQGDTEAASELQSMGEGLLSAMSQRFATQAYQQQQQLI</sequence>
<evidence type="ECO:0000313" key="5">
    <source>
        <dbReference type="EMBL" id="KAB1438824.1"/>
    </source>
</evidence>
<dbReference type="SMART" id="SM00054">
    <property type="entry name" value="EFh"/>
    <property type="match status" value="3"/>
</dbReference>
<dbReference type="Gene3D" id="1.10.238.10">
    <property type="entry name" value="EF-hand"/>
    <property type="match status" value="2"/>
</dbReference>
<dbReference type="SUPFAM" id="SSF47473">
    <property type="entry name" value="EF-hand"/>
    <property type="match status" value="1"/>
</dbReference>
<gene>
    <name evidence="5" type="ORF">F8A88_15310</name>
</gene>
<dbReference type="AlphaFoldDB" id="A0A6N6MZ78"/>
<dbReference type="InterPro" id="IPR002048">
    <property type="entry name" value="EF_hand_dom"/>
</dbReference>
<dbReference type="PANTHER" id="PTHR10827:SF98">
    <property type="entry name" value="45 KDA CALCIUM-BINDING PROTEIN"/>
    <property type="match status" value="1"/>
</dbReference>
<evidence type="ECO:0000256" key="1">
    <source>
        <dbReference type="ARBA" id="ARBA00022723"/>
    </source>
</evidence>
<dbReference type="InterPro" id="IPR011992">
    <property type="entry name" value="EF-hand-dom_pair"/>
</dbReference>
<feature type="region of interest" description="Disordered" evidence="3">
    <location>
        <begin position="170"/>
        <end position="213"/>
    </location>
</feature>
<name>A0A6N6MZ78_9BACT</name>
<accession>A0A6N6MZ78</accession>
<dbReference type="PANTHER" id="PTHR10827">
    <property type="entry name" value="RETICULOCALBIN"/>
    <property type="match status" value="1"/>
</dbReference>
<evidence type="ECO:0000256" key="2">
    <source>
        <dbReference type="ARBA" id="ARBA00022737"/>
    </source>
</evidence>
<proteinExistence type="predicted"/>
<dbReference type="Proteomes" id="UP000438699">
    <property type="component" value="Unassembled WGS sequence"/>
</dbReference>
<keyword evidence="6" id="KW-1185">Reference proteome</keyword>
<dbReference type="Pfam" id="PF13499">
    <property type="entry name" value="EF-hand_7"/>
    <property type="match status" value="2"/>
</dbReference>